<evidence type="ECO:0000313" key="11">
    <source>
        <dbReference type="Proteomes" id="UP000249451"/>
    </source>
</evidence>
<keyword evidence="3" id="KW-0813">Transport</keyword>
<dbReference type="Pfam" id="PF01032">
    <property type="entry name" value="FecCD"/>
    <property type="match status" value="1"/>
</dbReference>
<keyword evidence="5 9" id="KW-0812">Transmembrane</keyword>
<feature type="transmembrane region" description="Helical" evidence="9">
    <location>
        <begin position="96"/>
        <end position="116"/>
    </location>
</feature>
<name>A0A2W5D4T5_9CORY</name>
<evidence type="ECO:0000256" key="4">
    <source>
        <dbReference type="ARBA" id="ARBA00022475"/>
    </source>
</evidence>
<feature type="compositionally biased region" description="Basic and acidic residues" evidence="8">
    <location>
        <begin position="1"/>
        <end position="13"/>
    </location>
</feature>
<feature type="transmembrane region" description="Helical" evidence="9">
    <location>
        <begin position="184"/>
        <end position="205"/>
    </location>
</feature>
<dbReference type="AlphaFoldDB" id="A0A2W5D4T5"/>
<feature type="transmembrane region" description="Helical" evidence="9">
    <location>
        <begin position="152"/>
        <end position="172"/>
    </location>
</feature>
<sequence>MASSTDTRREPGKGAKASPLEGTKLAPARRVPTWVAWVVGLILLALVCYMALFMGAATLTRDEVWGSITHKLGIFASDSRPAPSLIRQSILFDLRIPRIVMGIFVGAGLAVAGASLQAITRNDLAEPYLLGVSYGASTGAVVALLLMPVSFALGLTGGAAIGALLSFGLLMLLLRGSGFVSTRVVLTGVLVGQFFSAITSLILVARGDAESVRGITFWLLGAMGASRVNTMWIVLIAVVITSLLIWMMSRYLDAMSFGDETAKSMGVPVVGVRAAVLILVALMTAATVSAVGAIGFIGLLVPHAVRMIVGSSHARLIPLSALVGAILLVFTDALARSVFQPQEVPVGVFTALLGVPLFFFILNRGQRV</sequence>
<evidence type="ECO:0000313" key="10">
    <source>
        <dbReference type="EMBL" id="PZP01039.1"/>
    </source>
</evidence>
<keyword evidence="7 9" id="KW-0472">Membrane</keyword>
<dbReference type="InterPro" id="IPR037294">
    <property type="entry name" value="ABC_BtuC-like"/>
</dbReference>
<dbReference type="Gene3D" id="1.10.3470.10">
    <property type="entry name" value="ABC transporter involved in vitamin B12 uptake, BtuC"/>
    <property type="match status" value="1"/>
</dbReference>
<evidence type="ECO:0000256" key="9">
    <source>
        <dbReference type="SAM" id="Phobius"/>
    </source>
</evidence>
<keyword evidence="4" id="KW-1003">Cell membrane</keyword>
<evidence type="ECO:0000256" key="5">
    <source>
        <dbReference type="ARBA" id="ARBA00022692"/>
    </source>
</evidence>
<feature type="transmembrane region" description="Helical" evidence="9">
    <location>
        <begin position="344"/>
        <end position="362"/>
    </location>
</feature>
<comment type="caution">
    <text evidence="10">The sequence shown here is derived from an EMBL/GenBank/DDBJ whole genome shotgun (WGS) entry which is preliminary data.</text>
</comment>
<keyword evidence="6 9" id="KW-1133">Transmembrane helix</keyword>
<evidence type="ECO:0000256" key="2">
    <source>
        <dbReference type="ARBA" id="ARBA00007935"/>
    </source>
</evidence>
<feature type="region of interest" description="Disordered" evidence="8">
    <location>
        <begin position="1"/>
        <end position="20"/>
    </location>
</feature>
<accession>A0A2W5D4T5</accession>
<dbReference type="CDD" id="cd06550">
    <property type="entry name" value="TM_ABC_iron-siderophores_like"/>
    <property type="match status" value="1"/>
</dbReference>
<dbReference type="InterPro" id="IPR000522">
    <property type="entry name" value="ABC_transptr_permease_BtuC"/>
</dbReference>
<comment type="subcellular location">
    <subcellularLocation>
        <location evidence="1">Cell membrane</location>
        <topology evidence="1">Multi-pass membrane protein</topology>
    </subcellularLocation>
</comment>
<comment type="similarity">
    <text evidence="2">Belongs to the binding-protein-dependent transport system permease family. FecCD subfamily.</text>
</comment>
<feature type="transmembrane region" description="Helical" evidence="9">
    <location>
        <begin position="316"/>
        <end position="338"/>
    </location>
</feature>
<proteinExistence type="inferred from homology"/>
<feature type="transmembrane region" description="Helical" evidence="9">
    <location>
        <begin position="267"/>
        <end position="285"/>
    </location>
</feature>
<evidence type="ECO:0000256" key="6">
    <source>
        <dbReference type="ARBA" id="ARBA00022989"/>
    </source>
</evidence>
<evidence type="ECO:0000256" key="3">
    <source>
        <dbReference type="ARBA" id="ARBA00022448"/>
    </source>
</evidence>
<dbReference type="PANTHER" id="PTHR30472">
    <property type="entry name" value="FERRIC ENTEROBACTIN TRANSPORT SYSTEM PERMEASE PROTEIN"/>
    <property type="match status" value="1"/>
</dbReference>
<protein>
    <submittedName>
        <fullName evidence="10">Iron ABC transporter permease</fullName>
    </submittedName>
</protein>
<dbReference type="GO" id="GO:0005886">
    <property type="term" value="C:plasma membrane"/>
    <property type="evidence" value="ECO:0007669"/>
    <property type="project" value="UniProtKB-SubCell"/>
</dbReference>
<feature type="transmembrane region" description="Helical" evidence="9">
    <location>
        <begin position="291"/>
        <end position="309"/>
    </location>
</feature>
<dbReference type="Proteomes" id="UP000249451">
    <property type="component" value="Unassembled WGS sequence"/>
</dbReference>
<evidence type="ECO:0000256" key="1">
    <source>
        <dbReference type="ARBA" id="ARBA00004651"/>
    </source>
</evidence>
<feature type="transmembrane region" description="Helical" evidence="9">
    <location>
        <begin position="217"/>
        <end position="246"/>
    </location>
</feature>
<dbReference type="FunFam" id="1.10.3470.10:FF:000001">
    <property type="entry name" value="Vitamin B12 ABC transporter permease BtuC"/>
    <property type="match status" value="1"/>
</dbReference>
<feature type="transmembrane region" description="Helical" evidence="9">
    <location>
        <begin position="34"/>
        <end position="57"/>
    </location>
</feature>
<reference evidence="10 11" key="1">
    <citation type="submission" date="2017-11" db="EMBL/GenBank/DDBJ databases">
        <title>Infants hospitalized years apart are colonized by the same room-sourced microbial strains.</title>
        <authorList>
            <person name="Brooks B."/>
            <person name="Olm M.R."/>
            <person name="Firek B.A."/>
            <person name="Baker R."/>
            <person name="Thomas B.C."/>
            <person name="Morowitz M.J."/>
            <person name="Banfield J.F."/>
        </authorList>
    </citation>
    <scope>NUCLEOTIDE SEQUENCE [LARGE SCALE GENOMIC DNA]</scope>
    <source>
        <strain evidence="10">S2_012_000_R3_87</strain>
    </source>
</reference>
<evidence type="ECO:0000256" key="7">
    <source>
        <dbReference type="ARBA" id="ARBA00023136"/>
    </source>
</evidence>
<organism evidence="10 11">
    <name type="scientific">Corynebacterium urealyticum</name>
    <dbReference type="NCBI Taxonomy" id="43771"/>
    <lineage>
        <taxon>Bacteria</taxon>
        <taxon>Bacillati</taxon>
        <taxon>Actinomycetota</taxon>
        <taxon>Actinomycetes</taxon>
        <taxon>Mycobacteriales</taxon>
        <taxon>Corynebacteriaceae</taxon>
        <taxon>Corynebacterium</taxon>
    </lineage>
</organism>
<feature type="transmembrane region" description="Helical" evidence="9">
    <location>
        <begin position="128"/>
        <end position="146"/>
    </location>
</feature>
<dbReference type="GO" id="GO:0022857">
    <property type="term" value="F:transmembrane transporter activity"/>
    <property type="evidence" value="ECO:0007669"/>
    <property type="project" value="InterPro"/>
</dbReference>
<evidence type="ECO:0000256" key="8">
    <source>
        <dbReference type="SAM" id="MobiDB-lite"/>
    </source>
</evidence>
<dbReference type="SUPFAM" id="SSF81345">
    <property type="entry name" value="ABC transporter involved in vitamin B12 uptake, BtuC"/>
    <property type="match status" value="1"/>
</dbReference>
<gene>
    <name evidence="10" type="ORF">DI609_05170</name>
</gene>
<dbReference type="EMBL" id="QFNY01000097">
    <property type="protein sequence ID" value="PZP01039.1"/>
    <property type="molecule type" value="Genomic_DNA"/>
</dbReference>
<dbReference type="PANTHER" id="PTHR30472:SF25">
    <property type="entry name" value="ABC TRANSPORTER PERMEASE PROTEIN MJ0876-RELATED"/>
    <property type="match status" value="1"/>
</dbReference>